<feature type="region of interest" description="Disordered" evidence="26">
    <location>
        <begin position="355"/>
        <end position="392"/>
    </location>
</feature>
<evidence type="ECO:0000256" key="2">
    <source>
        <dbReference type="ARBA" id="ARBA00004236"/>
    </source>
</evidence>
<organism evidence="28 29">
    <name type="scientific">Leptobrachium leishanense</name>
    <name type="common">Leishan spiny toad</name>
    <dbReference type="NCBI Taxonomy" id="445787"/>
    <lineage>
        <taxon>Eukaryota</taxon>
        <taxon>Metazoa</taxon>
        <taxon>Chordata</taxon>
        <taxon>Craniata</taxon>
        <taxon>Vertebrata</taxon>
        <taxon>Euteleostomi</taxon>
        <taxon>Amphibia</taxon>
        <taxon>Batrachia</taxon>
        <taxon>Anura</taxon>
        <taxon>Pelobatoidea</taxon>
        <taxon>Megophryidae</taxon>
        <taxon>Leptobrachium</taxon>
    </lineage>
</organism>
<dbReference type="GO" id="GO:0032436">
    <property type="term" value="P:positive regulation of proteasomal ubiquitin-dependent protein catabolic process"/>
    <property type="evidence" value="ECO:0007669"/>
    <property type="project" value="TreeGrafter"/>
</dbReference>
<evidence type="ECO:0000256" key="15">
    <source>
        <dbReference type="ARBA" id="ARBA00022777"/>
    </source>
</evidence>
<sequence>MSGRPRTTSFAESCKPVQQPSSFGSMKVSRDKDGSKVTTVVATPGQGPDRQQEVSYTDTKVIGNGSFGVVYQAKLCDSGELVAIKKVLQDKRFKKDEVYLNLVLDYVPETVYRVARHYSRAKQALPMIYVKLYMYQLFRSLAYIHSFGICHRDIKPQNLLLDPDTAVLKLCDFGSAKQLVRGEPNVSYICSRYYRAPELIFGATDYTSSIDVWSAGCVLAELLLGQPIFPGDSGVDQLVEIIKVLGTPTREQIREMNPNYTEFKFPQIKAHPWTKVFRARTPPEAIALCSRLLEYTPTARLTPLDACAHSFFDELRDPNPKLPNGREFPALFNFTTQELSSNPSLSSTLIPAHARNQASVSTPTNATATSDSNTGDRGQTNNAASASASNST</sequence>
<comment type="catalytic activity">
    <reaction evidence="22">
        <text>L-seryl-[tau protein] + ATP = O-phospho-L-seryl-[tau protein] + ADP + H(+)</text>
        <dbReference type="Rhea" id="RHEA:12801"/>
        <dbReference type="Rhea" id="RHEA-COMP:13701"/>
        <dbReference type="Rhea" id="RHEA-COMP:13702"/>
        <dbReference type="ChEBI" id="CHEBI:15378"/>
        <dbReference type="ChEBI" id="CHEBI:29999"/>
        <dbReference type="ChEBI" id="CHEBI:30616"/>
        <dbReference type="ChEBI" id="CHEBI:83421"/>
        <dbReference type="ChEBI" id="CHEBI:456216"/>
        <dbReference type="EC" id="2.7.11.26"/>
    </reaction>
</comment>
<dbReference type="CDD" id="cd14137">
    <property type="entry name" value="STKc_GSK3"/>
    <property type="match status" value="1"/>
</dbReference>
<dbReference type="GO" id="GO:0050321">
    <property type="term" value="F:tau-protein kinase activity"/>
    <property type="evidence" value="ECO:0007669"/>
    <property type="project" value="UniProtKB-EC"/>
</dbReference>
<dbReference type="Ensembl" id="ENSLLET00000014056.1">
    <property type="protein sequence ID" value="ENSLLEP00000013531.1"/>
    <property type="gene ID" value="ENSLLEG00000008511.1"/>
</dbReference>
<gene>
    <name evidence="28" type="primary">GSK3B</name>
</gene>
<evidence type="ECO:0000256" key="26">
    <source>
        <dbReference type="SAM" id="MobiDB-lite"/>
    </source>
</evidence>
<accession>A0A8C5PC68</accession>
<dbReference type="InterPro" id="IPR017441">
    <property type="entry name" value="Protein_kinase_ATP_BS"/>
</dbReference>
<keyword evidence="21" id="KW-0539">Nucleus</keyword>
<evidence type="ECO:0000256" key="13">
    <source>
        <dbReference type="ARBA" id="ARBA00022687"/>
    </source>
</evidence>
<evidence type="ECO:0000256" key="12">
    <source>
        <dbReference type="ARBA" id="ARBA00022679"/>
    </source>
</evidence>
<dbReference type="InterPro" id="IPR000719">
    <property type="entry name" value="Prot_kinase_dom"/>
</dbReference>
<dbReference type="GO" id="GO:0032007">
    <property type="term" value="P:negative regulation of TOR signaling"/>
    <property type="evidence" value="ECO:0007669"/>
    <property type="project" value="TreeGrafter"/>
</dbReference>
<keyword evidence="10 25" id="KW-0723">Serine/threonine-protein kinase</keyword>
<dbReference type="GO" id="GO:0016055">
    <property type="term" value="P:Wnt signaling pathway"/>
    <property type="evidence" value="ECO:0007669"/>
    <property type="project" value="UniProtKB-KW"/>
</dbReference>
<keyword evidence="14 24" id="KW-0547">Nucleotide-binding</keyword>
<keyword evidence="29" id="KW-1185">Reference proteome</keyword>
<evidence type="ECO:0000313" key="29">
    <source>
        <dbReference type="Proteomes" id="UP000694569"/>
    </source>
</evidence>
<dbReference type="OrthoDB" id="272141at2759"/>
<feature type="region of interest" description="Disordered" evidence="26">
    <location>
        <begin position="1"/>
        <end position="52"/>
    </location>
</feature>
<dbReference type="PROSITE" id="PS00108">
    <property type="entry name" value="PROTEIN_KINASE_ST"/>
    <property type="match status" value="1"/>
</dbReference>
<keyword evidence="18" id="KW-0524">Neurogenesis</keyword>
<dbReference type="FunFam" id="1.10.510.10:FF:000055">
    <property type="entry name" value="Glycogen synthase kinase-3 beta"/>
    <property type="match status" value="1"/>
</dbReference>
<dbReference type="PROSITE" id="PS50011">
    <property type="entry name" value="PROTEIN_KINASE_DOM"/>
    <property type="match status" value="1"/>
</dbReference>
<dbReference type="SMART" id="SM00220">
    <property type="entry name" value="S_TKc"/>
    <property type="match status" value="1"/>
</dbReference>
<dbReference type="GO" id="GO:0048511">
    <property type="term" value="P:rhythmic process"/>
    <property type="evidence" value="ECO:0007669"/>
    <property type="project" value="UniProtKB-KW"/>
</dbReference>
<evidence type="ECO:0000256" key="25">
    <source>
        <dbReference type="RuleBase" id="RU000304"/>
    </source>
</evidence>
<evidence type="ECO:0000256" key="1">
    <source>
        <dbReference type="ARBA" id="ARBA00004123"/>
    </source>
</evidence>
<feature type="binding site" evidence="24">
    <location>
        <position position="86"/>
    </location>
    <ligand>
        <name>ATP</name>
        <dbReference type="ChEBI" id="CHEBI:30616"/>
    </ligand>
</feature>
<keyword evidence="9" id="KW-0963">Cytoplasm</keyword>
<dbReference type="GO" id="GO:0098978">
    <property type="term" value="C:glutamatergic synapse"/>
    <property type="evidence" value="ECO:0007669"/>
    <property type="project" value="TreeGrafter"/>
</dbReference>
<name>A0A8C5PC68_9ANUR</name>
<evidence type="ECO:0000256" key="17">
    <source>
        <dbReference type="ARBA" id="ARBA00022840"/>
    </source>
</evidence>
<evidence type="ECO:0000256" key="16">
    <source>
        <dbReference type="ARBA" id="ARBA00022782"/>
    </source>
</evidence>
<evidence type="ECO:0000256" key="4">
    <source>
        <dbReference type="ARBA" id="ARBA00005527"/>
    </source>
</evidence>
<keyword evidence="16" id="KW-0221">Differentiation</keyword>
<dbReference type="AlphaFoldDB" id="A0A8C5PC68"/>
<proteinExistence type="inferred from homology"/>
<dbReference type="EC" id="2.7.11.26" evidence="5"/>
<evidence type="ECO:0000256" key="18">
    <source>
        <dbReference type="ARBA" id="ARBA00022902"/>
    </source>
</evidence>
<dbReference type="GO" id="GO:0008013">
    <property type="term" value="F:beta-catenin binding"/>
    <property type="evidence" value="ECO:0007669"/>
    <property type="project" value="TreeGrafter"/>
</dbReference>
<dbReference type="PANTHER" id="PTHR24057:SF8">
    <property type="entry name" value="GLYCOGEN SYNTHASE KINASE-3 BETA"/>
    <property type="match status" value="1"/>
</dbReference>
<keyword evidence="15" id="KW-0418">Kinase</keyword>
<dbReference type="GO" id="GO:0005524">
    <property type="term" value="F:ATP binding"/>
    <property type="evidence" value="ECO:0007669"/>
    <property type="project" value="UniProtKB-UniRule"/>
</dbReference>
<dbReference type="GO" id="GO:0070507">
    <property type="term" value="P:regulation of microtubule cytoskeleton organization"/>
    <property type="evidence" value="ECO:0007669"/>
    <property type="project" value="TreeGrafter"/>
</dbReference>
<evidence type="ECO:0000256" key="19">
    <source>
        <dbReference type="ARBA" id="ARBA00023108"/>
    </source>
</evidence>
<protein>
    <recommendedName>
        <fullName evidence="6">Glycogen synthase kinase-3 beta</fullName>
        <ecNumber evidence="5">2.7.11.26</ecNumber>
    </recommendedName>
</protein>
<dbReference type="GO" id="GO:0007399">
    <property type="term" value="P:nervous system development"/>
    <property type="evidence" value="ECO:0007669"/>
    <property type="project" value="UniProtKB-KW"/>
</dbReference>
<evidence type="ECO:0000256" key="20">
    <source>
        <dbReference type="ARBA" id="ARBA00023136"/>
    </source>
</evidence>
<feature type="compositionally biased region" description="Polar residues" evidence="26">
    <location>
        <begin position="356"/>
        <end position="380"/>
    </location>
</feature>
<evidence type="ECO:0000256" key="9">
    <source>
        <dbReference type="ARBA" id="ARBA00022490"/>
    </source>
</evidence>
<evidence type="ECO:0000256" key="7">
    <source>
        <dbReference type="ARBA" id="ARBA00022473"/>
    </source>
</evidence>
<dbReference type="Gene3D" id="1.10.510.10">
    <property type="entry name" value="Transferase(Phosphotransferase) domain 1"/>
    <property type="match status" value="1"/>
</dbReference>
<evidence type="ECO:0000256" key="6">
    <source>
        <dbReference type="ARBA" id="ARBA00015835"/>
    </source>
</evidence>
<evidence type="ECO:0000259" key="27">
    <source>
        <dbReference type="PROSITE" id="PS50011"/>
    </source>
</evidence>
<evidence type="ECO:0000256" key="5">
    <source>
        <dbReference type="ARBA" id="ARBA00012407"/>
    </source>
</evidence>
<dbReference type="InterPro" id="IPR011009">
    <property type="entry name" value="Kinase-like_dom_sf"/>
</dbReference>
<keyword evidence="19" id="KW-0090">Biological rhythms</keyword>
<evidence type="ECO:0000256" key="8">
    <source>
        <dbReference type="ARBA" id="ARBA00022475"/>
    </source>
</evidence>
<evidence type="ECO:0000256" key="11">
    <source>
        <dbReference type="ARBA" id="ARBA00022553"/>
    </source>
</evidence>
<reference evidence="28" key="1">
    <citation type="submission" date="2025-08" db="UniProtKB">
        <authorList>
            <consortium name="Ensembl"/>
        </authorList>
    </citation>
    <scope>IDENTIFICATION</scope>
</reference>
<feature type="compositionally biased region" description="Low complexity" evidence="26">
    <location>
        <begin position="381"/>
        <end position="392"/>
    </location>
</feature>
<dbReference type="GeneTree" id="ENSGT00520000055635"/>
<dbReference type="SUPFAM" id="SSF56112">
    <property type="entry name" value="Protein kinase-like (PK-like)"/>
    <property type="match status" value="1"/>
</dbReference>
<feature type="domain" description="Protein kinase" evidence="27">
    <location>
        <begin position="56"/>
        <end position="312"/>
    </location>
</feature>
<dbReference type="PROSITE" id="PS00107">
    <property type="entry name" value="PROTEIN_KINASE_ATP"/>
    <property type="match status" value="1"/>
</dbReference>
<dbReference type="Pfam" id="PF00069">
    <property type="entry name" value="Pkinase"/>
    <property type="match status" value="1"/>
</dbReference>
<evidence type="ECO:0000256" key="24">
    <source>
        <dbReference type="PROSITE-ProRule" id="PRU10141"/>
    </source>
</evidence>
<keyword evidence="8" id="KW-1003">Cell membrane</keyword>
<comment type="similarity">
    <text evidence="4">Belongs to the protein kinase superfamily. CMGC Ser/Thr protein kinase family. GSK-3 subfamily.</text>
</comment>
<dbReference type="GO" id="GO:0010975">
    <property type="term" value="P:regulation of neuron projection development"/>
    <property type="evidence" value="ECO:0007669"/>
    <property type="project" value="TreeGrafter"/>
</dbReference>
<dbReference type="GO" id="GO:0030877">
    <property type="term" value="C:beta-catenin destruction complex"/>
    <property type="evidence" value="ECO:0007669"/>
    <property type="project" value="TreeGrafter"/>
</dbReference>
<keyword evidence="13" id="KW-0879">Wnt signaling pathway</keyword>
<dbReference type="GO" id="GO:0005634">
    <property type="term" value="C:nucleus"/>
    <property type="evidence" value="ECO:0007669"/>
    <property type="project" value="UniProtKB-SubCell"/>
</dbReference>
<dbReference type="Proteomes" id="UP000694569">
    <property type="component" value="Unplaced"/>
</dbReference>
<dbReference type="InterPro" id="IPR008271">
    <property type="entry name" value="Ser/Thr_kinase_AS"/>
</dbReference>
<keyword evidence="7" id="KW-0217">Developmental protein</keyword>
<evidence type="ECO:0000256" key="14">
    <source>
        <dbReference type="ARBA" id="ARBA00022741"/>
    </source>
</evidence>
<evidence type="ECO:0000313" key="28">
    <source>
        <dbReference type="Ensembl" id="ENSLLEP00000013531.1"/>
    </source>
</evidence>
<keyword evidence="11" id="KW-0597">Phosphoprotein</keyword>
<comment type="catalytic activity">
    <reaction evidence="23">
        <text>L-threonyl-[tau protein] + ATP = O-phospho-L-threonyl-[tau protein] + ADP + H(+)</text>
        <dbReference type="Rhea" id="RHEA:53904"/>
        <dbReference type="Rhea" id="RHEA-COMP:13703"/>
        <dbReference type="Rhea" id="RHEA-COMP:13704"/>
        <dbReference type="ChEBI" id="CHEBI:15378"/>
        <dbReference type="ChEBI" id="CHEBI:30013"/>
        <dbReference type="ChEBI" id="CHEBI:30616"/>
        <dbReference type="ChEBI" id="CHEBI:61977"/>
        <dbReference type="ChEBI" id="CHEBI:456216"/>
        <dbReference type="EC" id="2.7.11.26"/>
    </reaction>
</comment>
<dbReference type="GO" id="GO:0008286">
    <property type="term" value="P:insulin receptor signaling pathway"/>
    <property type="evidence" value="ECO:0007669"/>
    <property type="project" value="TreeGrafter"/>
</dbReference>
<evidence type="ECO:0000256" key="10">
    <source>
        <dbReference type="ARBA" id="ARBA00022527"/>
    </source>
</evidence>
<evidence type="ECO:0000256" key="23">
    <source>
        <dbReference type="ARBA" id="ARBA00048878"/>
    </source>
</evidence>
<evidence type="ECO:0000256" key="21">
    <source>
        <dbReference type="ARBA" id="ARBA00023242"/>
    </source>
</evidence>
<dbReference type="PANTHER" id="PTHR24057">
    <property type="entry name" value="GLYCOGEN SYNTHASE KINASE-3 ALPHA"/>
    <property type="match status" value="1"/>
</dbReference>
<evidence type="ECO:0000256" key="22">
    <source>
        <dbReference type="ARBA" id="ARBA00048291"/>
    </source>
</evidence>
<keyword evidence="20" id="KW-0472">Membrane</keyword>
<feature type="compositionally biased region" description="Polar residues" evidence="26">
    <location>
        <begin position="1"/>
        <end position="24"/>
    </location>
</feature>
<dbReference type="GO" id="GO:0005886">
    <property type="term" value="C:plasma membrane"/>
    <property type="evidence" value="ECO:0007669"/>
    <property type="project" value="UniProtKB-SubCell"/>
</dbReference>
<dbReference type="GO" id="GO:0090090">
    <property type="term" value="P:negative regulation of canonical Wnt signaling pathway"/>
    <property type="evidence" value="ECO:0007669"/>
    <property type="project" value="TreeGrafter"/>
</dbReference>
<evidence type="ECO:0000256" key="3">
    <source>
        <dbReference type="ARBA" id="ARBA00004496"/>
    </source>
</evidence>
<keyword evidence="17 24" id="KW-0067">ATP-binding</keyword>
<dbReference type="GO" id="GO:0030424">
    <property type="term" value="C:axon"/>
    <property type="evidence" value="ECO:0007669"/>
    <property type="project" value="TreeGrafter"/>
</dbReference>
<reference evidence="28" key="2">
    <citation type="submission" date="2025-09" db="UniProtKB">
        <authorList>
            <consortium name="Ensembl"/>
        </authorList>
    </citation>
    <scope>IDENTIFICATION</scope>
</reference>
<dbReference type="GO" id="GO:0030154">
    <property type="term" value="P:cell differentiation"/>
    <property type="evidence" value="ECO:0007669"/>
    <property type="project" value="UniProtKB-KW"/>
</dbReference>
<dbReference type="GO" id="GO:0005829">
    <property type="term" value="C:cytosol"/>
    <property type="evidence" value="ECO:0007669"/>
    <property type="project" value="TreeGrafter"/>
</dbReference>
<comment type="subcellular location">
    <subcellularLocation>
        <location evidence="2">Cell membrane</location>
    </subcellularLocation>
    <subcellularLocation>
        <location evidence="3">Cytoplasm</location>
    </subcellularLocation>
    <subcellularLocation>
        <location evidence="1">Nucleus</location>
    </subcellularLocation>
</comment>
<keyword evidence="12" id="KW-0808">Transferase</keyword>
<dbReference type="InterPro" id="IPR039192">
    <property type="entry name" value="STKc_GSK3"/>
</dbReference>
<dbReference type="Gene3D" id="3.30.200.20">
    <property type="entry name" value="Phosphorylase Kinase, domain 1"/>
    <property type="match status" value="1"/>
</dbReference>
<dbReference type="InterPro" id="IPR050591">
    <property type="entry name" value="GSK-3"/>
</dbReference>